<evidence type="ECO:0000313" key="2">
    <source>
        <dbReference type="EMBL" id="OEH92038.1"/>
    </source>
</evidence>
<keyword evidence="3" id="KW-1185">Reference proteome</keyword>
<accession>A0A1E5LD66</accession>
<protein>
    <recommendedName>
        <fullName evidence="1">Right handed beta helix domain-containing protein</fullName>
    </recommendedName>
</protein>
<dbReference type="Pfam" id="PF13229">
    <property type="entry name" value="Beta_helix"/>
    <property type="match status" value="1"/>
</dbReference>
<feature type="domain" description="Right handed beta helix" evidence="1">
    <location>
        <begin position="146"/>
        <end position="288"/>
    </location>
</feature>
<dbReference type="InterPro" id="IPR006626">
    <property type="entry name" value="PbH1"/>
</dbReference>
<comment type="caution">
    <text evidence="2">The sequence shown here is derived from an EMBL/GenBank/DDBJ whole genome shotgun (WGS) entry which is preliminary data.</text>
</comment>
<dbReference type="InterPro" id="IPR011050">
    <property type="entry name" value="Pectin_lyase_fold/virulence"/>
</dbReference>
<dbReference type="InterPro" id="IPR012334">
    <property type="entry name" value="Pectin_lyas_fold"/>
</dbReference>
<sequence>MTIRVVPTEFMTVQDAIDASSAGDSIQILAGTFDGFNVDKERLKIFGCGIGKTIIAGNSSPLSDNGIDVSSNQTILKGLTVQGFSEGDGEGIEITSNNNVLKEIEVKFNGDGFELRGNNNLIINCVTLFNDDDGFDIFTNTAHNCIIHCTSSNNKNNGFEITDESHTFLKNIAIDNTNDGFDVSDPFNTLFQNKSIRNGRDGISVFNNSNNIIGNISCNNVSNGIRIDASEDENVIDSNIVRRNGNDVTTAGILVESGSMDNVIRFNKVKNNIEIDIEAEGGVGTNIYDENKCESSSPGGLCT</sequence>
<dbReference type="Proteomes" id="UP000095209">
    <property type="component" value="Unassembled WGS sequence"/>
</dbReference>
<dbReference type="EMBL" id="MJEH01000037">
    <property type="protein sequence ID" value="OEH92038.1"/>
    <property type="molecule type" value="Genomic_DNA"/>
</dbReference>
<dbReference type="RefSeq" id="WP_069717946.1">
    <property type="nucleotide sequence ID" value="NZ_MJEH01000037.1"/>
</dbReference>
<name>A0A1E5LD66_9BACI</name>
<evidence type="ECO:0000313" key="3">
    <source>
        <dbReference type="Proteomes" id="UP000095209"/>
    </source>
</evidence>
<organism evidence="2 3">
    <name type="scientific">Bacillus solimangrovi</name>
    <dbReference type="NCBI Taxonomy" id="1305675"/>
    <lineage>
        <taxon>Bacteria</taxon>
        <taxon>Bacillati</taxon>
        <taxon>Bacillota</taxon>
        <taxon>Bacilli</taxon>
        <taxon>Bacillales</taxon>
        <taxon>Bacillaceae</taxon>
        <taxon>Bacillus</taxon>
    </lineage>
</organism>
<dbReference type="AlphaFoldDB" id="A0A1E5LD66"/>
<dbReference type="Gene3D" id="2.160.20.10">
    <property type="entry name" value="Single-stranded right-handed beta-helix, Pectin lyase-like"/>
    <property type="match status" value="1"/>
</dbReference>
<evidence type="ECO:0000259" key="1">
    <source>
        <dbReference type="Pfam" id="PF13229"/>
    </source>
</evidence>
<reference evidence="2 3" key="1">
    <citation type="submission" date="2016-08" db="EMBL/GenBank/DDBJ databases">
        <title>Genome of Bacillus solimangrovi GH2-4.</title>
        <authorList>
            <person name="Lim S."/>
            <person name="Kim B.-C."/>
        </authorList>
    </citation>
    <scope>NUCLEOTIDE SEQUENCE [LARGE SCALE GENOMIC DNA]</scope>
    <source>
        <strain evidence="2 3">GH2-4</strain>
    </source>
</reference>
<dbReference type="InterPro" id="IPR039448">
    <property type="entry name" value="Beta_helix"/>
</dbReference>
<dbReference type="OrthoDB" id="2496562at2"/>
<dbReference type="STRING" id="1305675.BFG57_17110"/>
<proteinExistence type="predicted"/>
<dbReference type="SUPFAM" id="SSF51126">
    <property type="entry name" value="Pectin lyase-like"/>
    <property type="match status" value="1"/>
</dbReference>
<gene>
    <name evidence="2" type="ORF">BFG57_17110</name>
</gene>
<dbReference type="SMART" id="SM00710">
    <property type="entry name" value="PbH1"/>
    <property type="match status" value="5"/>
</dbReference>